<comment type="subcellular location">
    <subcellularLocation>
        <location evidence="1">Membrane</location>
        <topology evidence="1">Multi-pass membrane protein</topology>
    </subcellularLocation>
</comment>
<feature type="transmembrane region" description="Helical" evidence="6">
    <location>
        <begin position="106"/>
        <end position="131"/>
    </location>
</feature>
<dbReference type="Pfam" id="PF20684">
    <property type="entry name" value="Fung_rhodopsin"/>
    <property type="match status" value="1"/>
</dbReference>
<feature type="transmembrane region" description="Helical" evidence="6">
    <location>
        <begin position="225"/>
        <end position="249"/>
    </location>
</feature>
<dbReference type="Proteomes" id="UP000824998">
    <property type="component" value="Unassembled WGS sequence"/>
</dbReference>
<keyword evidence="4 6" id="KW-0472">Membrane</keyword>
<evidence type="ECO:0000256" key="1">
    <source>
        <dbReference type="ARBA" id="ARBA00004141"/>
    </source>
</evidence>
<accession>A0A9P7YN10</accession>
<evidence type="ECO:0000313" key="8">
    <source>
        <dbReference type="EMBL" id="KAG9236839.1"/>
    </source>
</evidence>
<evidence type="ECO:0000259" key="7">
    <source>
        <dbReference type="Pfam" id="PF20684"/>
    </source>
</evidence>
<reference evidence="8" key="1">
    <citation type="journal article" date="2021" name="IMA Fungus">
        <title>Genomic characterization of three marine fungi, including Emericellopsis atlantica sp. nov. with signatures of a generalist lifestyle and marine biomass degradation.</title>
        <authorList>
            <person name="Hagestad O.C."/>
            <person name="Hou L."/>
            <person name="Andersen J.H."/>
            <person name="Hansen E.H."/>
            <person name="Altermark B."/>
            <person name="Li C."/>
            <person name="Kuhnert E."/>
            <person name="Cox R.J."/>
            <person name="Crous P.W."/>
            <person name="Spatafora J.W."/>
            <person name="Lail K."/>
            <person name="Amirebrahimi M."/>
            <person name="Lipzen A."/>
            <person name="Pangilinan J."/>
            <person name="Andreopoulos W."/>
            <person name="Hayes R.D."/>
            <person name="Ng V."/>
            <person name="Grigoriev I.V."/>
            <person name="Jackson S.A."/>
            <person name="Sutton T.D.S."/>
            <person name="Dobson A.D.W."/>
            <person name="Rama T."/>
        </authorList>
    </citation>
    <scope>NUCLEOTIDE SEQUENCE</scope>
    <source>
        <strain evidence="8">TRa018bII</strain>
    </source>
</reference>
<evidence type="ECO:0000256" key="4">
    <source>
        <dbReference type="ARBA" id="ARBA00023136"/>
    </source>
</evidence>
<feature type="transmembrane region" description="Helical" evidence="6">
    <location>
        <begin position="188"/>
        <end position="213"/>
    </location>
</feature>
<dbReference type="EMBL" id="MU251398">
    <property type="protein sequence ID" value="KAG9236839.1"/>
    <property type="molecule type" value="Genomic_DNA"/>
</dbReference>
<evidence type="ECO:0000313" key="9">
    <source>
        <dbReference type="Proteomes" id="UP000824998"/>
    </source>
</evidence>
<gene>
    <name evidence="8" type="ORF">BJ875DRAFT_523745</name>
</gene>
<feature type="domain" description="Rhodopsin" evidence="7">
    <location>
        <begin position="30"/>
        <end position="294"/>
    </location>
</feature>
<feature type="transmembrane region" description="Helical" evidence="6">
    <location>
        <begin position="46"/>
        <end position="69"/>
    </location>
</feature>
<comment type="caution">
    <text evidence="8">The sequence shown here is derived from an EMBL/GenBank/DDBJ whole genome shotgun (WGS) entry which is preliminary data.</text>
</comment>
<dbReference type="InterPro" id="IPR052337">
    <property type="entry name" value="SAT4-like"/>
</dbReference>
<organism evidence="8 9">
    <name type="scientific">Amylocarpus encephaloides</name>
    <dbReference type="NCBI Taxonomy" id="45428"/>
    <lineage>
        <taxon>Eukaryota</taxon>
        <taxon>Fungi</taxon>
        <taxon>Dikarya</taxon>
        <taxon>Ascomycota</taxon>
        <taxon>Pezizomycotina</taxon>
        <taxon>Leotiomycetes</taxon>
        <taxon>Helotiales</taxon>
        <taxon>Helotiales incertae sedis</taxon>
        <taxon>Amylocarpus</taxon>
    </lineage>
</organism>
<evidence type="ECO:0000256" key="2">
    <source>
        <dbReference type="ARBA" id="ARBA00022692"/>
    </source>
</evidence>
<sequence>MSGSMFYEKAGHNLAAAIALPILDAGVVALRVYTRRKQRLPLQVDDWLIFVALILVIGACAASIVGVSLHGLGYPTPEPKGPPPAGNRPGLLLTLPEIVIATKIEYALQILTIPALGLVKLSVLFFFHRIFCPQKTANTKSRYAILFMMALVILWMVGYWMSAIFICGNDFGAFFGNTKGLKEKCGDVLLWLYTLAITDLVTDLGVLVLPLPLLWKLQIAMRKKIAISVVFALGSVATIASAVRLINISKYYRAGFGPQGNLNSTITGVIYWTLIEVGIGLFAACLPTIRFLFKGMGLNSTVKSLRQTFSVTSTSGERRGRIGTLESGTVGKAEWKGEEVRLESMRVGVFRGEEPASPPQKG</sequence>
<evidence type="ECO:0000256" key="6">
    <source>
        <dbReference type="SAM" id="Phobius"/>
    </source>
</evidence>
<dbReference type="PANTHER" id="PTHR33048:SF157">
    <property type="entry name" value="INTEGRAL MEMBRANE PROTEIN"/>
    <property type="match status" value="1"/>
</dbReference>
<keyword evidence="9" id="KW-1185">Reference proteome</keyword>
<dbReference type="OrthoDB" id="5393606at2759"/>
<dbReference type="GO" id="GO:0016020">
    <property type="term" value="C:membrane"/>
    <property type="evidence" value="ECO:0007669"/>
    <property type="project" value="UniProtKB-SubCell"/>
</dbReference>
<evidence type="ECO:0000256" key="5">
    <source>
        <dbReference type="ARBA" id="ARBA00038359"/>
    </source>
</evidence>
<name>A0A9P7YN10_9HELO</name>
<dbReference type="InterPro" id="IPR049326">
    <property type="entry name" value="Rhodopsin_dom_fungi"/>
</dbReference>
<comment type="similarity">
    <text evidence="5">Belongs to the SAT4 family.</text>
</comment>
<feature type="transmembrane region" description="Helical" evidence="6">
    <location>
        <begin position="143"/>
        <end position="168"/>
    </location>
</feature>
<proteinExistence type="inferred from homology"/>
<keyword evidence="2 6" id="KW-0812">Transmembrane</keyword>
<dbReference type="AlphaFoldDB" id="A0A9P7YN10"/>
<protein>
    <recommendedName>
        <fullName evidence="7">Rhodopsin domain-containing protein</fullName>
    </recommendedName>
</protein>
<keyword evidence="3 6" id="KW-1133">Transmembrane helix</keyword>
<feature type="transmembrane region" description="Helical" evidence="6">
    <location>
        <begin position="14"/>
        <end position="34"/>
    </location>
</feature>
<evidence type="ECO:0000256" key="3">
    <source>
        <dbReference type="ARBA" id="ARBA00022989"/>
    </source>
</evidence>
<dbReference type="PANTHER" id="PTHR33048">
    <property type="entry name" value="PTH11-LIKE INTEGRAL MEMBRANE PROTEIN (AFU_ORTHOLOGUE AFUA_5G11245)"/>
    <property type="match status" value="1"/>
</dbReference>
<feature type="transmembrane region" description="Helical" evidence="6">
    <location>
        <begin position="269"/>
        <end position="293"/>
    </location>
</feature>